<sequence>MLSWLLQAIPSTPDSTYNTESTSQQPTRNCENPICSSISFPIKRPSAALHIGPDSLVYPVWVFNSRHSPESTLLRDHRCLCAMLCSGSV</sequence>
<name>A0A1L9VFZ3_ASPGL</name>
<dbReference type="Proteomes" id="UP000184300">
    <property type="component" value="Unassembled WGS sequence"/>
</dbReference>
<dbReference type="GeneID" id="34463252"/>
<dbReference type="AlphaFoldDB" id="A0A1L9VFZ3"/>
<gene>
    <name evidence="1" type="ORF">ASPGLDRAFT_48851</name>
</gene>
<protein>
    <submittedName>
        <fullName evidence="1">Uncharacterized protein</fullName>
    </submittedName>
</protein>
<reference evidence="2" key="1">
    <citation type="journal article" date="2017" name="Genome Biol.">
        <title>Comparative genomics reveals high biological diversity and specific adaptations in the industrially and medically important fungal genus Aspergillus.</title>
        <authorList>
            <person name="de Vries R.P."/>
            <person name="Riley R."/>
            <person name="Wiebenga A."/>
            <person name="Aguilar-Osorio G."/>
            <person name="Amillis S."/>
            <person name="Uchima C.A."/>
            <person name="Anderluh G."/>
            <person name="Asadollahi M."/>
            <person name="Askin M."/>
            <person name="Barry K."/>
            <person name="Battaglia E."/>
            <person name="Bayram O."/>
            <person name="Benocci T."/>
            <person name="Braus-Stromeyer S.A."/>
            <person name="Caldana C."/>
            <person name="Canovas D."/>
            <person name="Cerqueira G.C."/>
            <person name="Chen F."/>
            <person name="Chen W."/>
            <person name="Choi C."/>
            <person name="Clum A."/>
            <person name="Dos Santos R.A."/>
            <person name="Damasio A.R."/>
            <person name="Diallinas G."/>
            <person name="Emri T."/>
            <person name="Fekete E."/>
            <person name="Flipphi M."/>
            <person name="Freyberg S."/>
            <person name="Gallo A."/>
            <person name="Gournas C."/>
            <person name="Habgood R."/>
            <person name="Hainaut M."/>
            <person name="Harispe M.L."/>
            <person name="Henrissat B."/>
            <person name="Hilden K.S."/>
            <person name="Hope R."/>
            <person name="Hossain A."/>
            <person name="Karabika E."/>
            <person name="Karaffa L."/>
            <person name="Karanyi Z."/>
            <person name="Krasevec N."/>
            <person name="Kuo A."/>
            <person name="Kusch H."/>
            <person name="LaButti K."/>
            <person name="Lagendijk E.L."/>
            <person name="Lapidus A."/>
            <person name="Levasseur A."/>
            <person name="Lindquist E."/>
            <person name="Lipzen A."/>
            <person name="Logrieco A.F."/>
            <person name="MacCabe A."/>
            <person name="Maekelae M.R."/>
            <person name="Malavazi I."/>
            <person name="Melin P."/>
            <person name="Meyer V."/>
            <person name="Mielnichuk N."/>
            <person name="Miskei M."/>
            <person name="Molnar A.P."/>
            <person name="Mule G."/>
            <person name="Ngan C.Y."/>
            <person name="Orejas M."/>
            <person name="Orosz E."/>
            <person name="Ouedraogo J.P."/>
            <person name="Overkamp K.M."/>
            <person name="Park H.-S."/>
            <person name="Perrone G."/>
            <person name="Piumi F."/>
            <person name="Punt P.J."/>
            <person name="Ram A.F."/>
            <person name="Ramon A."/>
            <person name="Rauscher S."/>
            <person name="Record E."/>
            <person name="Riano-Pachon D.M."/>
            <person name="Robert V."/>
            <person name="Roehrig J."/>
            <person name="Ruller R."/>
            <person name="Salamov A."/>
            <person name="Salih N.S."/>
            <person name="Samson R.A."/>
            <person name="Sandor E."/>
            <person name="Sanguinetti M."/>
            <person name="Schuetze T."/>
            <person name="Sepcic K."/>
            <person name="Shelest E."/>
            <person name="Sherlock G."/>
            <person name="Sophianopoulou V."/>
            <person name="Squina F.M."/>
            <person name="Sun H."/>
            <person name="Susca A."/>
            <person name="Todd R.B."/>
            <person name="Tsang A."/>
            <person name="Unkles S.E."/>
            <person name="van de Wiele N."/>
            <person name="van Rossen-Uffink D."/>
            <person name="Oliveira J.V."/>
            <person name="Vesth T.C."/>
            <person name="Visser J."/>
            <person name="Yu J.-H."/>
            <person name="Zhou M."/>
            <person name="Andersen M.R."/>
            <person name="Archer D.B."/>
            <person name="Baker S.E."/>
            <person name="Benoit I."/>
            <person name="Brakhage A.A."/>
            <person name="Braus G.H."/>
            <person name="Fischer R."/>
            <person name="Frisvad J.C."/>
            <person name="Goldman G.H."/>
            <person name="Houbraken J."/>
            <person name="Oakley B."/>
            <person name="Pocsi I."/>
            <person name="Scazzocchio C."/>
            <person name="Seiboth B."/>
            <person name="vanKuyk P.A."/>
            <person name="Wortman J."/>
            <person name="Dyer P.S."/>
            <person name="Grigoriev I.V."/>
        </authorList>
    </citation>
    <scope>NUCLEOTIDE SEQUENCE [LARGE SCALE GENOMIC DNA]</scope>
    <source>
        <strain evidence="2">CBS 516.65</strain>
    </source>
</reference>
<proteinExistence type="predicted"/>
<dbReference type="EMBL" id="KV878901">
    <property type="protein sequence ID" value="OJJ82752.1"/>
    <property type="molecule type" value="Genomic_DNA"/>
</dbReference>
<accession>A0A1L9VFZ3</accession>
<organism evidence="1 2">
    <name type="scientific">Aspergillus glaucus CBS 516.65</name>
    <dbReference type="NCBI Taxonomy" id="1160497"/>
    <lineage>
        <taxon>Eukaryota</taxon>
        <taxon>Fungi</taxon>
        <taxon>Dikarya</taxon>
        <taxon>Ascomycota</taxon>
        <taxon>Pezizomycotina</taxon>
        <taxon>Eurotiomycetes</taxon>
        <taxon>Eurotiomycetidae</taxon>
        <taxon>Eurotiales</taxon>
        <taxon>Aspergillaceae</taxon>
        <taxon>Aspergillus</taxon>
        <taxon>Aspergillus subgen. Aspergillus</taxon>
    </lineage>
</organism>
<evidence type="ECO:0000313" key="2">
    <source>
        <dbReference type="Proteomes" id="UP000184300"/>
    </source>
</evidence>
<dbReference type="VEuPathDB" id="FungiDB:ASPGLDRAFT_48851"/>
<evidence type="ECO:0000313" key="1">
    <source>
        <dbReference type="EMBL" id="OJJ82752.1"/>
    </source>
</evidence>
<keyword evidence="2" id="KW-1185">Reference proteome</keyword>
<dbReference type="RefSeq" id="XP_022399450.1">
    <property type="nucleotide sequence ID" value="XM_022546991.1"/>
</dbReference>